<accession>A0AB73IFW9</accession>
<proteinExistence type="predicted"/>
<sequence>MTYPGCANAHVHVTARYLTSGTASMLSIRAMRYSYFACIRRFSLRIRRSLPCSSLLRAGFLRLTSVYYR</sequence>
<comment type="caution">
    <text evidence="1">The sequence shown here is derived from an EMBL/GenBank/DDBJ whole genome shotgun (WGS) entry which is preliminary data.</text>
</comment>
<protein>
    <submittedName>
        <fullName evidence="1">Uncharacterized protein</fullName>
    </submittedName>
</protein>
<dbReference type="AlphaFoldDB" id="A0AB73IFW9"/>
<organism evidence="1 2">
    <name type="scientific">Paraburkholderia caledonica</name>
    <dbReference type="NCBI Taxonomy" id="134536"/>
    <lineage>
        <taxon>Bacteria</taxon>
        <taxon>Pseudomonadati</taxon>
        <taxon>Pseudomonadota</taxon>
        <taxon>Betaproteobacteria</taxon>
        <taxon>Burkholderiales</taxon>
        <taxon>Burkholderiaceae</taxon>
        <taxon>Paraburkholderia</taxon>
    </lineage>
</organism>
<gene>
    <name evidence="1" type="ORF">J2793_004406</name>
</gene>
<reference evidence="1" key="1">
    <citation type="submission" date="2023-07" db="EMBL/GenBank/DDBJ databases">
        <title>Sorghum-associated microbial communities from plants grown in Nebraska, USA.</title>
        <authorList>
            <person name="Schachtman D."/>
        </authorList>
    </citation>
    <scope>NUCLEOTIDE SEQUENCE</scope>
    <source>
        <strain evidence="1">DS1061</strain>
    </source>
</reference>
<evidence type="ECO:0000313" key="2">
    <source>
        <dbReference type="Proteomes" id="UP001229486"/>
    </source>
</evidence>
<dbReference type="Proteomes" id="UP001229486">
    <property type="component" value="Unassembled WGS sequence"/>
</dbReference>
<evidence type="ECO:0000313" key="1">
    <source>
        <dbReference type="EMBL" id="MDP9648940.1"/>
    </source>
</evidence>
<name>A0AB73IFW9_9BURK</name>
<dbReference type="EMBL" id="JAURTK010000005">
    <property type="protein sequence ID" value="MDP9648940.1"/>
    <property type="molecule type" value="Genomic_DNA"/>
</dbReference>